<keyword evidence="2" id="KW-0732">Signal</keyword>
<feature type="transmembrane region" description="Helical" evidence="1">
    <location>
        <begin position="307"/>
        <end position="325"/>
    </location>
</feature>
<sequence length="333" mass="35240">MRGALSGLIAAAGLLLAATAGAHPLAPALLSVHETAPDHYEVLWRSSRVRTPGAPLQPQWPDGCTAQRQLGTAVDGDAAWVEHWALRCPGGIVHRRIGVDGLERAGINVILRIQWLHGAAQQVLLEAGRSVHVIAPADAAVPVFLQYLALGIEHLLLGPDHLLFVLGLLLLVSGLRRLVWTLTAFTLGHSVTLSLAALGLVRVSPVLTELAIAASILWLATAILRRSEAPASRRSPPWAMAAGFGLLHGLGFAGALAETGLPLDEIPQALLAFNLGIELGQLVAVGVAFGIAALWRRAGFRQRGWMAARVAAAYGIGSCAAYWCWDRGAVLWL</sequence>
<keyword evidence="1" id="KW-0812">Transmembrane</keyword>
<reference evidence="3 4" key="1">
    <citation type="submission" date="2018-04" db="EMBL/GenBank/DDBJ databases">
        <title>Genomic Encyclopedia of Type Strains, Phase IV (KMG-IV): sequencing the most valuable type-strain genomes for metagenomic binning, comparative biology and taxonomic classification.</title>
        <authorList>
            <person name="Goeker M."/>
        </authorList>
    </citation>
    <scope>NUCLEOTIDE SEQUENCE [LARGE SCALE GENOMIC DNA]</scope>
    <source>
        <strain evidence="3 4">DSM 104150</strain>
    </source>
</reference>
<feature type="transmembrane region" description="Helical" evidence="1">
    <location>
        <begin position="269"/>
        <end position="295"/>
    </location>
</feature>
<feature type="transmembrane region" description="Helical" evidence="1">
    <location>
        <begin position="178"/>
        <end position="200"/>
    </location>
</feature>
<evidence type="ECO:0000256" key="1">
    <source>
        <dbReference type="SAM" id="Phobius"/>
    </source>
</evidence>
<feature type="transmembrane region" description="Helical" evidence="1">
    <location>
        <begin position="236"/>
        <end position="257"/>
    </location>
</feature>
<feature type="transmembrane region" description="Helical" evidence="1">
    <location>
        <begin position="144"/>
        <end position="171"/>
    </location>
</feature>
<dbReference type="InterPro" id="IPR032809">
    <property type="entry name" value="Put_HupE_UreJ"/>
</dbReference>
<dbReference type="Proteomes" id="UP000248330">
    <property type="component" value="Unassembled WGS sequence"/>
</dbReference>
<organism evidence="3 4">
    <name type="scientific">Sinimarinibacterium flocculans</name>
    <dbReference type="NCBI Taxonomy" id="985250"/>
    <lineage>
        <taxon>Bacteria</taxon>
        <taxon>Pseudomonadati</taxon>
        <taxon>Pseudomonadota</taxon>
        <taxon>Gammaproteobacteria</taxon>
        <taxon>Nevskiales</taxon>
        <taxon>Nevskiaceae</taxon>
        <taxon>Sinimarinibacterium</taxon>
    </lineage>
</organism>
<comment type="caution">
    <text evidence="3">The sequence shown here is derived from an EMBL/GenBank/DDBJ whole genome shotgun (WGS) entry which is preliminary data.</text>
</comment>
<protein>
    <submittedName>
        <fullName evidence="3">HupE/UreJ protein</fullName>
    </submittedName>
</protein>
<evidence type="ECO:0000313" key="3">
    <source>
        <dbReference type="EMBL" id="PXV64234.1"/>
    </source>
</evidence>
<gene>
    <name evidence="3" type="ORF">C8D93_11328</name>
</gene>
<keyword evidence="1" id="KW-1133">Transmembrane helix</keyword>
<dbReference type="Pfam" id="PF13795">
    <property type="entry name" value="HupE_UreJ_2"/>
    <property type="match status" value="1"/>
</dbReference>
<evidence type="ECO:0000313" key="4">
    <source>
        <dbReference type="Proteomes" id="UP000248330"/>
    </source>
</evidence>
<feature type="chain" id="PRO_5016467649" evidence="2">
    <location>
        <begin position="23"/>
        <end position="333"/>
    </location>
</feature>
<dbReference type="OrthoDB" id="9808870at2"/>
<dbReference type="RefSeq" id="WP_110266695.1">
    <property type="nucleotide sequence ID" value="NZ_CAWNXA010000013.1"/>
</dbReference>
<evidence type="ECO:0000256" key="2">
    <source>
        <dbReference type="SAM" id="SignalP"/>
    </source>
</evidence>
<keyword evidence="1" id="KW-0472">Membrane</keyword>
<dbReference type="AlphaFoldDB" id="A0A318E0L7"/>
<feature type="signal peptide" evidence="2">
    <location>
        <begin position="1"/>
        <end position="22"/>
    </location>
</feature>
<feature type="transmembrane region" description="Helical" evidence="1">
    <location>
        <begin position="206"/>
        <end position="224"/>
    </location>
</feature>
<proteinExistence type="predicted"/>
<name>A0A318E0L7_9GAMM</name>
<keyword evidence="4" id="KW-1185">Reference proteome</keyword>
<dbReference type="EMBL" id="QICN01000013">
    <property type="protein sequence ID" value="PXV64234.1"/>
    <property type="molecule type" value="Genomic_DNA"/>
</dbReference>
<accession>A0A318E0L7</accession>